<evidence type="ECO:0000256" key="3">
    <source>
        <dbReference type="ARBA" id="ARBA00022692"/>
    </source>
</evidence>
<feature type="domain" description="Cadherin" evidence="15">
    <location>
        <begin position="1493"/>
        <end position="1608"/>
    </location>
</feature>
<evidence type="ECO:0000313" key="17">
    <source>
        <dbReference type="Proteomes" id="UP000887568"/>
    </source>
</evidence>
<feature type="chain" id="PRO_5037823776" description="Cadherin domain-containing protein" evidence="14">
    <location>
        <begin position="22"/>
        <end position="1902"/>
    </location>
</feature>
<dbReference type="OMA" id="DQGKNGT"/>
<dbReference type="PROSITE" id="PS00232">
    <property type="entry name" value="CADHERIN_1"/>
    <property type="match status" value="4"/>
</dbReference>
<evidence type="ECO:0000256" key="10">
    <source>
        <dbReference type="ARBA" id="ARBA00023180"/>
    </source>
</evidence>
<evidence type="ECO:0000256" key="2">
    <source>
        <dbReference type="ARBA" id="ARBA00022475"/>
    </source>
</evidence>
<keyword evidence="17" id="KW-1185">Reference proteome</keyword>
<proteinExistence type="predicted"/>
<keyword evidence="8 13" id="KW-1133">Transmembrane helix</keyword>
<evidence type="ECO:0000259" key="15">
    <source>
        <dbReference type="PROSITE" id="PS50268"/>
    </source>
</evidence>
<keyword evidence="3 13" id="KW-0812">Transmembrane</keyword>
<dbReference type="Proteomes" id="UP000887568">
    <property type="component" value="Unplaced"/>
</dbReference>
<evidence type="ECO:0000256" key="4">
    <source>
        <dbReference type="ARBA" id="ARBA00022729"/>
    </source>
</evidence>
<feature type="domain" description="Cadherin" evidence="15">
    <location>
        <begin position="938"/>
        <end position="1042"/>
    </location>
</feature>
<keyword evidence="5" id="KW-0677">Repeat</keyword>
<keyword evidence="4 14" id="KW-0732">Signal</keyword>
<dbReference type="FunFam" id="2.60.40.60:FF:000104">
    <property type="entry name" value="cadherin-23 isoform X1"/>
    <property type="match status" value="1"/>
</dbReference>
<evidence type="ECO:0000256" key="5">
    <source>
        <dbReference type="ARBA" id="ARBA00022737"/>
    </source>
</evidence>
<keyword evidence="10" id="KW-0325">Glycoprotein</keyword>
<dbReference type="GO" id="GO:0008013">
    <property type="term" value="F:beta-catenin binding"/>
    <property type="evidence" value="ECO:0007669"/>
    <property type="project" value="TreeGrafter"/>
</dbReference>
<feature type="domain" description="Cadherin" evidence="15">
    <location>
        <begin position="1043"/>
        <end position="1147"/>
    </location>
</feature>
<feature type="domain" description="Cadherin" evidence="15">
    <location>
        <begin position="601"/>
        <end position="709"/>
    </location>
</feature>
<feature type="domain" description="Cadherin" evidence="15">
    <location>
        <begin position="817"/>
        <end position="937"/>
    </location>
</feature>
<feature type="domain" description="Cadherin" evidence="15">
    <location>
        <begin position="272"/>
        <end position="382"/>
    </location>
</feature>
<feature type="domain" description="Cadherin" evidence="15">
    <location>
        <begin position="383"/>
        <end position="497"/>
    </location>
</feature>
<feature type="transmembrane region" description="Helical" evidence="13">
    <location>
        <begin position="1729"/>
        <end position="1754"/>
    </location>
</feature>
<dbReference type="PROSITE" id="PS50268">
    <property type="entry name" value="CADHERIN_2"/>
    <property type="match status" value="14"/>
</dbReference>
<comment type="subcellular location">
    <subcellularLocation>
        <location evidence="1">Cell membrane</location>
        <topology evidence="1">Single-pass type I membrane protein</topology>
    </subcellularLocation>
</comment>
<dbReference type="InterPro" id="IPR020894">
    <property type="entry name" value="Cadherin_CS"/>
</dbReference>
<organism evidence="16 17">
    <name type="scientific">Patiria miniata</name>
    <name type="common">Bat star</name>
    <name type="synonym">Asterina miniata</name>
    <dbReference type="NCBI Taxonomy" id="46514"/>
    <lineage>
        <taxon>Eukaryota</taxon>
        <taxon>Metazoa</taxon>
        <taxon>Echinodermata</taxon>
        <taxon>Eleutherozoa</taxon>
        <taxon>Asterozoa</taxon>
        <taxon>Asteroidea</taxon>
        <taxon>Valvatacea</taxon>
        <taxon>Valvatida</taxon>
        <taxon>Asterinidae</taxon>
        <taxon>Patiria</taxon>
    </lineage>
</organism>
<feature type="region of interest" description="Disordered" evidence="12">
    <location>
        <begin position="1775"/>
        <end position="1843"/>
    </location>
</feature>
<feature type="signal peptide" evidence="14">
    <location>
        <begin position="1"/>
        <end position="21"/>
    </location>
</feature>
<evidence type="ECO:0000256" key="14">
    <source>
        <dbReference type="SAM" id="SignalP"/>
    </source>
</evidence>
<dbReference type="GO" id="GO:0045296">
    <property type="term" value="F:cadherin binding"/>
    <property type="evidence" value="ECO:0007669"/>
    <property type="project" value="TreeGrafter"/>
</dbReference>
<keyword evidence="9 13" id="KW-0472">Membrane</keyword>
<dbReference type="FunFam" id="2.60.40.60:FF:000005">
    <property type="entry name" value="Protocadherin 9"/>
    <property type="match status" value="1"/>
</dbReference>
<feature type="domain" description="Cadherin" evidence="15">
    <location>
        <begin position="53"/>
        <end position="156"/>
    </location>
</feature>
<sequence>MAAVWLMQLSLVLLVSKFATGTPPSFLCEDENADYGNNCDMIGNYHDMNGFDIAETNEVNKLLYTLKAVDPDDENSPVTFEILPYTGTLLPDQANGFDYLNVGSSTGEVTTKTELDYETVHRLYFKWKLTDQDGEMFTTTVFTVGITDINDNDPEFTSSSYRLEAIQEGSKTPDDILVTANATDRDTGDDIKYDIVDSHLGWPCNGDIFKIDPSTGGISLKAGETLDFETSTLYTVCVRANDSGAPVGEPRYAYAQVIISIQDVQDEPPYFTKTNYDQEIPEDTPEGSDVLEVLAREGDRGVLVPNLILYSLTGGDGKFEIGNSTGQITIKELLDRETKTSYIVTVVAQEIHADGTLQAPPSSAEVNITIQVGDVDDKNATFTANVVDISLSENTLEGSFVSLDGLAVQDVDQAPNNLFYLHLGGPDADAFVIPNEDEAIRGDATVDVRVSNEKKLDFEANKFLEFEIYATDALGNQYDVAYVHVNITDQNDETPTFDRSEYSFTVEENSRGTVVGFVNATDRDSEAYSQVTYQLFGQGDNPQFEMNSTTGEIRTRNDSNLNYERQSVYFFTCVATDGQRSGTAIVQIELLDQNDNAPQFSATSYTTQVDENTIPSGPLLTVSASDADPSTDNNEITYTLWNDTYSDRFTIKTTDAGGVIRLQQTLDFEEDGSEIEIIVIATDTGEPQLSANATVKVRIQDMNDQSPIFTEEVYYGEVSEGAPRGELVLRVNATDADQENNVNSRIDYFFSDQTVSDFRIVIGTGEVRVNSGNLDRDEKGSYYMEVIAIDRGEPTNSGTCYVNITVLDINNKAPYFPEEDPTVGIYENATSGSLVAMVTATDLDETALLSYGVDLDNSAVYDEDGEEVPTTVDQFFWVENTTGDVYTTDTPLDRETTARFEITITVEDLAAFGSTPQTAEVLLTINVQDINDNAPVFSESGYEFNVDENTDVGSIISNVISATDKDQGKNGEIRYELADNVDSLLRIDPDTGILFVNGTFDREKYPNYTAIVVAFDKGSPELSSNETIVITITDVNDNGPKFESQDYTAEISEDFPNGTTILQVVANDKDESMQFGTVEYQIAAGNPDGIFTIGETDGIIMIEDGEKLDRETEDTHILTITASDGEKQDSVEVTITVLDVNDEVPKFATHSDTINLQESVEPGNLVIALSAVDKDQLDTNNSRVQYFIDGGNEEGLFKIDSLEGDILTQKELSNRVGAYRLRVVARDMGTPPLQSETLITVIVTDVNDDTPEIISPINLEVFYIPENYTGFVLEVEAKDTDIGPNGDVTFRFIQSAGETGKDDQYFDMVSAGNDTATISIHTKTDRETKDTYYLTVEVKDNGIAPLAATVSFTVQVNDTDDNEPIFWTDSENKPKADFTVSENDDSAVIGSVDLASDADEPQNQHIYYFIVDGNAEDQANGAFVLDNTTGVLSLQKPLDREQNETLQLVVKVTSDMDFSPAAPIPYDDKDNTLLEVTVTVKDTNDNGPVFYIKDKLYTGGVKDDAVFNSEVIKVEAVDKDLGDFAVVVYTITSQKYTSTDGKERDDNAFGIIKDTGSVITDKVFQKGDAGFYTIIVKAEDSLNSDFSDSATVSIYLYSEDQQIEMTIFKSAEEVRGYQDDFKQTIEEIILKYGDFSSSQSVKRASTTFTPVIVIDDIQIRVVNGQPQPGWSVMQLHAVNTEDNTIIAPQLVVNAIDDAYDYTEIIRGVYGVDEIVIAIPPTEAPPDLTWIQWLLVGILCAIVVIAFGLVATICIMTSRYKRKLRAATAGIYEPINPAANANHAPNTNKFTEPGSNPLYNSKLSDEYEKRYSQSPESAEAAEEDTKNEKISNGHAKKIPPDSKSVEEQEMVVDMFDDSQDYQEVGDNETGDLLLLQVLADYDKDREDGLVNLPEFANMTITEI</sequence>
<dbReference type="Gene3D" id="2.60.40.60">
    <property type="entry name" value="Cadherins"/>
    <property type="match status" value="14"/>
</dbReference>
<name>A0A914ABW1_PATMI</name>
<feature type="compositionally biased region" description="Low complexity" evidence="12">
    <location>
        <begin position="1775"/>
        <end position="1785"/>
    </location>
</feature>
<dbReference type="PRINTS" id="PR00205">
    <property type="entry name" value="CADHERIN"/>
</dbReference>
<evidence type="ECO:0000256" key="12">
    <source>
        <dbReference type="SAM" id="MobiDB-lite"/>
    </source>
</evidence>
<dbReference type="GO" id="GO:0007156">
    <property type="term" value="P:homophilic cell adhesion via plasma membrane adhesion molecules"/>
    <property type="evidence" value="ECO:0007669"/>
    <property type="project" value="InterPro"/>
</dbReference>
<evidence type="ECO:0000256" key="1">
    <source>
        <dbReference type="ARBA" id="ARBA00004251"/>
    </source>
</evidence>
<keyword evidence="2" id="KW-1003">Cell membrane</keyword>
<dbReference type="InterPro" id="IPR002126">
    <property type="entry name" value="Cadherin-like_dom"/>
</dbReference>
<dbReference type="OrthoDB" id="6510378at2759"/>
<dbReference type="GO" id="GO:0016342">
    <property type="term" value="C:catenin complex"/>
    <property type="evidence" value="ECO:0007669"/>
    <property type="project" value="TreeGrafter"/>
</dbReference>
<evidence type="ECO:0000256" key="6">
    <source>
        <dbReference type="ARBA" id="ARBA00022837"/>
    </source>
</evidence>
<dbReference type="GeneID" id="119732089"/>
<dbReference type="Pfam" id="PF00028">
    <property type="entry name" value="Cadherin"/>
    <property type="match status" value="12"/>
</dbReference>
<protein>
    <recommendedName>
        <fullName evidence="15">Cadherin domain-containing protein</fullName>
    </recommendedName>
</protein>
<dbReference type="PANTHER" id="PTHR24027">
    <property type="entry name" value="CADHERIN-23"/>
    <property type="match status" value="1"/>
</dbReference>
<evidence type="ECO:0000256" key="9">
    <source>
        <dbReference type="ARBA" id="ARBA00023136"/>
    </source>
</evidence>
<feature type="domain" description="Cadherin" evidence="15">
    <location>
        <begin position="710"/>
        <end position="816"/>
    </location>
</feature>
<keyword evidence="7" id="KW-0130">Cell adhesion</keyword>
<dbReference type="SUPFAM" id="SSF49313">
    <property type="entry name" value="Cadherin-like"/>
    <property type="match status" value="14"/>
</dbReference>
<keyword evidence="6 11" id="KW-0106">Calcium</keyword>
<feature type="compositionally biased region" description="Polar residues" evidence="12">
    <location>
        <begin position="1786"/>
        <end position="1801"/>
    </location>
</feature>
<dbReference type="SMART" id="SM00112">
    <property type="entry name" value="CA"/>
    <property type="match status" value="14"/>
</dbReference>
<feature type="domain" description="Cadherin" evidence="15">
    <location>
        <begin position="158"/>
        <end position="271"/>
    </location>
</feature>
<dbReference type="CDD" id="cd11304">
    <property type="entry name" value="Cadherin_repeat"/>
    <property type="match status" value="14"/>
</dbReference>
<feature type="domain" description="Cadherin" evidence="15">
    <location>
        <begin position="498"/>
        <end position="600"/>
    </location>
</feature>
<dbReference type="GO" id="GO:0016477">
    <property type="term" value="P:cell migration"/>
    <property type="evidence" value="ECO:0007669"/>
    <property type="project" value="TreeGrafter"/>
</dbReference>
<evidence type="ECO:0000256" key="13">
    <source>
        <dbReference type="SAM" id="Phobius"/>
    </source>
</evidence>
<dbReference type="PANTHER" id="PTHR24027:SF438">
    <property type="entry name" value="CADHERIN 23"/>
    <property type="match status" value="1"/>
</dbReference>
<evidence type="ECO:0000313" key="16">
    <source>
        <dbReference type="EnsemblMetazoa" id="XP_038061405.1"/>
    </source>
</evidence>
<dbReference type="InterPro" id="IPR039808">
    <property type="entry name" value="Cadherin"/>
</dbReference>
<feature type="domain" description="Cadherin" evidence="15">
    <location>
        <begin position="1148"/>
        <end position="1253"/>
    </location>
</feature>
<reference evidence="16" key="1">
    <citation type="submission" date="2022-11" db="UniProtKB">
        <authorList>
            <consortium name="EnsemblMetazoa"/>
        </authorList>
    </citation>
    <scope>IDENTIFICATION</scope>
</reference>
<dbReference type="RefSeq" id="XP_038061405.1">
    <property type="nucleotide sequence ID" value="XM_038205477.1"/>
</dbReference>
<evidence type="ECO:0000256" key="7">
    <source>
        <dbReference type="ARBA" id="ARBA00022889"/>
    </source>
</evidence>
<evidence type="ECO:0000256" key="11">
    <source>
        <dbReference type="PROSITE-ProRule" id="PRU00043"/>
    </source>
</evidence>
<feature type="domain" description="Cadherin" evidence="15">
    <location>
        <begin position="1272"/>
        <end position="1366"/>
    </location>
</feature>
<dbReference type="InterPro" id="IPR015919">
    <property type="entry name" value="Cadherin-like_sf"/>
</dbReference>
<dbReference type="EnsemblMetazoa" id="XM_038205477.1">
    <property type="protein sequence ID" value="XP_038061405.1"/>
    <property type="gene ID" value="LOC119732089"/>
</dbReference>
<accession>A0A914ABW1</accession>
<dbReference type="FunFam" id="2.60.40.60:FF:000020">
    <property type="entry name" value="Dachsous cadherin-related 1b"/>
    <property type="match status" value="3"/>
</dbReference>
<feature type="domain" description="Cadherin" evidence="15">
    <location>
        <begin position="1372"/>
        <end position="1490"/>
    </location>
</feature>
<dbReference type="GO" id="GO:0005509">
    <property type="term" value="F:calcium ion binding"/>
    <property type="evidence" value="ECO:0007669"/>
    <property type="project" value="UniProtKB-UniRule"/>
</dbReference>
<dbReference type="FunFam" id="2.60.40.60:FF:000033">
    <property type="entry name" value="FAT atypical cadherin 1"/>
    <property type="match status" value="1"/>
</dbReference>
<evidence type="ECO:0000256" key="8">
    <source>
        <dbReference type="ARBA" id="ARBA00022989"/>
    </source>
</evidence>